<feature type="transmembrane region" description="Helical" evidence="9">
    <location>
        <begin position="6"/>
        <end position="27"/>
    </location>
</feature>
<dbReference type="EMBL" id="VGIY01000102">
    <property type="protein sequence ID" value="MBM3317291.1"/>
    <property type="molecule type" value="Genomic_DNA"/>
</dbReference>
<dbReference type="InterPro" id="IPR046342">
    <property type="entry name" value="CBS_dom_sf"/>
</dbReference>
<dbReference type="AlphaFoldDB" id="A0A937XB99"/>
<dbReference type="Pfam" id="PF01595">
    <property type="entry name" value="CNNM"/>
    <property type="match status" value="1"/>
</dbReference>
<dbReference type="GO" id="GO:0005886">
    <property type="term" value="C:plasma membrane"/>
    <property type="evidence" value="ECO:0007669"/>
    <property type="project" value="TreeGrafter"/>
</dbReference>
<evidence type="ECO:0000259" key="10">
    <source>
        <dbReference type="PROSITE" id="PS51371"/>
    </source>
</evidence>
<dbReference type="InterPro" id="IPR016169">
    <property type="entry name" value="FAD-bd_PCMH_sub2"/>
</dbReference>
<keyword evidence="2 8" id="KW-0812">Transmembrane</keyword>
<dbReference type="GO" id="GO:0050660">
    <property type="term" value="F:flavin adenine dinucleotide binding"/>
    <property type="evidence" value="ECO:0007669"/>
    <property type="project" value="InterPro"/>
</dbReference>
<dbReference type="SMART" id="SM00116">
    <property type="entry name" value="CBS"/>
    <property type="match status" value="2"/>
</dbReference>
<dbReference type="Gene3D" id="3.10.580.10">
    <property type="entry name" value="CBS-domain"/>
    <property type="match status" value="1"/>
</dbReference>
<reference evidence="12" key="1">
    <citation type="submission" date="2019-03" db="EMBL/GenBank/DDBJ databases">
        <title>Lake Tanganyika Metagenome-Assembled Genomes (MAGs).</title>
        <authorList>
            <person name="Tran P."/>
        </authorList>
    </citation>
    <scope>NUCLEOTIDE SEQUENCE</scope>
    <source>
        <strain evidence="12">M_DeepCast_400m_m2_100</strain>
    </source>
</reference>
<keyword evidence="3" id="KW-0677">Repeat</keyword>
<feature type="transmembrane region" description="Helical" evidence="9">
    <location>
        <begin position="58"/>
        <end position="82"/>
    </location>
</feature>
<feature type="transmembrane region" description="Helical" evidence="9">
    <location>
        <begin position="134"/>
        <end position="156"/>
    </location>
</feature>
<dbReference type="SUPFAM" id="SSF56176">
    <property type="entry name" value="FAD-binding/transporter-associated domain-like"/>
    <property type="match status" value="1"/>
</dbReference>
<feature type="domain" description="CBS" evidence="10">
    <location>
        <begin position="218"/>
        <end position="277"/>
    </location>
</feature>
<dbReference type="SUPFAM" id="SSF54631">
    <property type="entry name" value="CBS-domain pair"/>
    <property type="match status" value="1"/>
</dbReference>
<feature type="domain" description="CBS" evidence="10">
    <location>
        <begin position="282"/>
        <end position="338"/>
    </location>
</feature>
<evidence type="ECO:0000256" key="2">
    <source>
        <dbReference type="ARBA" id="ARBA00022692"/>
    </source>
</evidence>
<dbReference type="InterPro" id="IPR005170">
    <property type="entry name" value="Transptr-assoc_dom"/>
</dbReference>
<dbReference type="InterPro" id="IPR002550">
    <property type="entry name" value="CNNM"/>
</dbReference>
<dbReference type="Pfam" id="PF03471">
    <property type="entry name" value="CorC_HlyC"/>
    <property type="match status" value="1"/>
</dbReference>
<organism evidence="12 13">
    <name type="scientific">Eiseniibacteriota bacterium</name>
    <dbReference type="NCBI Taxonomy" id="2212470"/>
    <lineage>
        <taxon>Bacteria</taxon>
        <taxon>Candidatus Eiseniibacteriota</taxon>
    </lineage>
</organism>
<evidence type="ECO:0000256" key="1">
    <source>
        <dbReference type="ARBA" id="ARBA00004141"/>
    </source>
</evidence>
<accession>A0A937XB99</accession>
<dbReference type="FunFam" id="3.10.580.10:FF:000002">
    <property type="entry name" value="Magnesium/cobalt efflux protein CorC"/>
    <property type="match status" value="1"/>
</dbReference>
<protein>
    <submittedName>
        <fullName evidence="12">HlyC/CorC family transporter</fullName>
    </submittedName>
</protein>
<evidence type="ECO:0000259" key="11">
    <source>
        <dbReference type="PROSITE" id="PS51846"/>
    </source>
</evidence>
<dbReference type="PANTHER" id="PTHR22777">
    <property type="entry name" value="HEMOLYSIN-RELATED"/>
    <property type="match status" value="1"/>
</dbReference>
<evidence type="ECO:0000256" key="9">
    <source>
        <dbReference type="SAM" id="Phobius"/>
    </source>
</evidence>
<keyword evidence="6 8" id="KW-0472">Membrane</keyword>
<evidence type="ECO:0000256" key="5">
    <source>
        <dbReference type="ARBA" id="ARBA00023122"/>
    </source>
</evidence>
<evidence type="ECO:0000313" key="13">
    <source>
        <dbReference type="Proteomes" id="UP000748308"/>
    </source>
</evidence>
<dbReference type="Proteomes" id="UP000748308">
    <property type="component" value="Unassembled WGS sequence"/>
</dbReference>
<evidence type="ECO:0000256" key="4">
    <source>
        <dbReference type="ARBA" id="ARBA00022989"/>
    </source>
</evidence>
<dbReference type="PANTHER" id="PTHR22777:SF17">
    <property type="entry name" value="UPF0053 PROTEIN SLL0260"/>
    <property type="match status" value="1"/>
</dbReference>
<feature type="transmembrane region" description="Helical" evidence="9">
    <location>
        <begin position="102"/>
        <end position="122"/>
    </location>
</feature>
<keyword evidence="5 7" id="KW-0129">CBS domain</keyword>
<evidence type="ECO:0000313" key="12">
    <source>
        <dbReference type="EMBL" id="MBM3317291.1"/>
    </source>
</evidence>
<evidence type="ECO:0000256" key="8">
    <source>
        <dbReference type="PROSITE-ProRule" id="PRU01193"/>
    </source>
</evidence>
<comment type="caution">
    <text evidence="12">The sequence shown here is derived from an EMBL/GenBank/DDBJ whole genome shotgun (WGS) entry which is preliminary data.</text>
</comment>
<feature type="domain" description="CNNM transmembrane" evidence="11">
    <location>
        <begin position="1"/>
        <end position="199"/>
    </location>
</feature>
<gene>
    <name evidence="12" type="ORF">FJY75_05520</name>
</gene>
<evidence type="ECO:0000256" key="3">
    <source>
        <dbReference type="ARBA" id="ARBA00022737"/>
    </source>
</evidence>
<dbReference type="InterPro" id="IPR036318">
    <property type="entry name" value="FAD-bd_PCMH-like_sf"/>
</dbReference>
<keyword evidence="4 8" id="KW-1133">Transmembrane helix</keyword>
<dbReference type="Gene3D" id="3.30.465.10">
    <property type="match status" value="1"/>
</dbReference>
<dbReference type="PROSITE" id="PS51371">
    <property type="entry name" value="CBS"/>
    <property type="match status" value="2"/>
</dbReference>
<name>A0A937XB99_UNCEI</name>
<dbReference type="CDD" id="cd04590">
    <property type="entry name" value="CBS_pair_CorC_HlyC_assoc"/>
    <property type="match status" value="1"/>
</dbReference>
<dbReference type="Pfam" id="PF00571">
    <property type="entry name" value="CBS"/>
    <property type="match status" value="2"/>
</dbReference>
<dbReference type="SMART" id="SM01091">
    <property type="entry name" value="CorC_HlyC"/>
    <property type="match status" value="1"/>
</dbReference>
<comment type="subcellular location">
    <subcellularLocation>
        <location evidence="1">Membrane</location>
        <topology evidence="1">Multi-pass membrane protein</topology>
    </subcellularLocation>
</comment>
<dbReference type="PROSITE" id="PS51846">
    <property type="entry name" value="CNNM"/>
    <property type="match status" value="1"/>
</dbReference>
<sequence length="440" mass="47325">MVYLELLIVLFLTVTNGMLAMSELAVVSSRRSRLEHLANQGSRGARAALRLIDDPSRFLSTVQIGITLVGIIAGAVSGATLGQRLGAWLNTFPSISPYGTSVGIGITVVAITYLSLIIGELVPKRIALAQPERVASLVAGPMRGLSLVAAPAAWVLHVSTERVLRLLGLAGVRETTVTEDEVKSLIAEGTQAGVFVPQEQEMIEGVLRLADRSVRVIMTPRTKIIWVDVKSDRNTIVELVRSHRFSRLLVCDGTVDHPVGFIHTKDLLPEALSSEEVALSEMVTPLLYVPDRTTVLTLLSRFKKEEVHIAVVVDEYGDTEGLVTLTDVIEAITGDLPEQGEDDGPQIVRRDDGSWLADGTVPTDEVAALIGIHMGENVKMLAGFVLDHLGRVPKAGASFMHEGARFEVVDMDNNRIDKVLIEVGSKSDEEAADPAGAGPS</sequence>
<evidence type="ECO:0000256" key="7">
    <source>
        <dbReference type="PROSITE-ProRule" id="PRU00703"/>
    </source>
</evidence>
<proteinExistence type="predicted"/>
<dbReference type="InterPro" id="IPR000644">
    <property type="entry name" value="CBS_dom"/>
</dbReference>
<dbReference type="InterPro" id="IPR044751">
    <property type="entry name" value="Ion_transp-like_CBS"/>
</dbReference>
<evidence type="ECO:0000256" key="6">
    <source>
        <dbReference type="ARBA" id="ARBA00023136"/>
    </source>
</evidence>